<gene>
    <name evidence="1" type="ORF">PG996_010582</name>
</gene>
<name>A0ABR1UPN3_9PEZI</name>
<comment type="caution">
    <text evidence="1">The sequence shown here is derived from an EMBL/GenBank/DDBJ whole genome shotgun (WGS) entry which is preliminary data.</text>
</comment>
<keyword evidence="2" id="KW-1185">Reference proteome</keyword>
<accession>A0ABR1UPN3</accession>
<proteinExistence type="predicted"/>
<reference evidence="1 2" key="1">
    <citation type="submission" date="2023-01" db="EMBL/GenBank/DDBJ databases">
        <title>Analysis of 21 Apiospora genomes using comparative genomics revels a genus with tremendous synthesis potential of carbohydrate active enzymes and secondary metabolites.</title>
        <authorList>
            <person name="Sorensen T."/>
        </authorList>
    </citation>
    <scope>NUCLEOTIDE SEQUENCE [LARGE SCALE GENOMIC DNA]</scope>
    <source>
        <strain evidence="1 2">CBS 83171</strain>
    </source>
</reference>
<protein>
    <submittedName>
        <fullName evidence="1">Uncharacterized protein</fullName>
    </submittedName>
</protein>
<sequence length="187" mass="21399">MTDFGIDATRELMFNSEPCISLCPGVWTAALMGTHIGYHGHDAFTVVQTYDWAHSGQTCKKWRLGFREKQQMSMKFQVLKKCPCTKQQGEVERRHAIDKLLVWPVAAKQESDDDAVNYIAKHPEDDWNASRNPKRIFYNAKLGSSTWLETTQLDGSDWTISSSLVWRRRIIDFLYEEGVLCSVGCST</sequence>
<dbReference type="Proteomes" id="UP001446871">
    <property type="component" value="Unassembled WGS sequence"/>
</dbReference>
<evidence type="ECO:0000313" key="2">
    <source>
        <dbReference type="Proteomes" id="UP001446871"/>
    </source>
</evidence>
<organism evidence="1 2">
    <name type="scientific">Apiospora saccharicola</name>
    <dbReference type="NCBI Taxonomy" id="335842"/>
    <lineage>
        <taxon>Eukaryota</taxon>
        <taxon>Fungi</taxon>
        <taxon>Dikarya</taxon>
        <taxon>Ascomycota</taxon>
        <taxon>Pezizomycotina</taxon>
        <taxon>Sordariomycetes</taxon>
        <taxon>Xylariomycetidae</taxon>
        <taxon>Amphisphaeriales</taxon>
        <taxon>Apiosporaceae</taxon>
        <taxon>Apiospora</taxon>
    </lineage>
</organism>
<evidence type="ECO:0000313" key="1">
    <source>
        <dbReference type="EMBL" id="KAK8060652.1"/>
    </source>
</evidence>
<dbReference type="EMBL" id="JAQQWM010000006">
    <property type="protein sequence ID" value="KAK8060652.1"/>
    <property type="molecule type" value="Genomic_DNA"/>
</dbReference>